<accession>A0A6H0XAM0</accession>
<keyword evidence="2" id="KW-1185">Reference proteome</keyword>
<protein>
    <submittedName>
        <fullName evidence="1">Uncharacterized protein</fullName>
    </submittedName>
</protein>
<name>A0A6H0XAM0_9CAUD</name>
<organism evidence="1 2">
    <name type="scientific">Escherichia phage vB_EcoM_IME537</name>
    <dbReference type="NCBI Taxonomy" id="2724310"/>
    <lineage>
        <taxon>Viruses</taxon>
        <taxon>Duplodnaviria</taxon>
        <taxon>Heunggongvirae</taxon>
        <taxon>Uroviricota</taxon>
        <taxon>Caudoviricetes</taxon>
        <taxon>Pantevenvirales</taxon>
        <taxon>Straboviridae</taxon>
        <taxon>Tevenvirinae</taxon>
        <taxon>Tequatrovirus</taxon>
        <taxon>Tequatrovirus ime537</taxon>
    </lineage>
</organism>
<dbReference type="Proteomes" id="UP000502327">
    <property type="component" value="Segment"/>
</dbReference>
<dbReference type="KEGG" id="vg:65059793"/>
<proteinExistence type="predicted"/>
<dbReference type="EMBL" id="MT179807">
    <property type="protein sequence ID" value="QIW91433.1"/>
    <property type="molecule type" value="Genomic_DNA"/>
</dbReference>
<dbReference type="RefSeq" id="YP_010071122.1">
    <property type="nucleotide sequence ID" value="NC_054921.1"/>
</dbReference>
<reference evidence="1 2" key="1">
    <citation type="submission" date="2020-03" db="EMBL/GenBank/DDBJ databases">
        <authorList>
            <person name="Wu Y."/>
            <person name="Qu Y."/>
        </authorList>
    </citation>
    <scope>NUCLEOTIDE SEQUENCE [LARGE SCALE GENOMIC DNA]</scope>
</reference>
<evidence type="ECO:0000313" key="1">
    <source>
        <dbReference type="EMBL" id="QIW91433.1"/>
    </source>
</evidence>
<sequence length="57" mass="6833">MIMKNLISFGVKPWWAVRWETVEPEPEEPVYTDEETVYNEPTINDIIDMEMGHDYSR</sequence>
<dbReference type="GeneID" id="65059793"/>
<evidence type="ECO:0000313" key="2">
    <source>
        <dbReference type="Proteomes" id="UP000502327"/>
    </source>
</evidence>